<name>A0ABP1Q511_9HEXA</name>
<dbReference type="EMBL" id="CAXLJM020000023">
    <property type="protein sequence ID" value="CAL8089403.1"/>
    <property type="molecule type" value="Genomic_DNA"/>
</dbReference>
<evidence type="ECO:0000313" key="2">
    <source>
        <dbReference type="Proteomes" id="UP001642540"/>
    </source>
</evidence>
<organism evidence="1 2">
    <name type="scientific">Orchesella dallaii</name>
    <dbReference type="NCBI Taxonomy" id="48710"/>
    <lineage>
        <taxon>Eukaryota</taxon>
        <taxon>Metazoa</taxon>
        <taxon>Ecdysozoa</taxon>
        <taxon>Arthropoda</taxon>
        <taxon>Hexapoda</taxon>
        <taxon>Collembola</taxon>
        <taxon>Entomobryomorpha</taxon>
        <taxon>Entomobryoidea</taxon>
        <taxon>Orchesellidae</taxon>
        <taxon>Orchesellinae</taxon>
        <taxon>Orchesella</taxon>
    </lineage>
</organism>
<sequence length="249" mass="27579">MASEHGDTLVEPSSLSNIIRLSISSYGESPSEIAIRKEKLVGLGRSKKVKGYNIGTLVNPDSDYVLTSEEIIDSRTCCNCCSDVPGPLEECCFSISTKKPGLNLILIRGSEVPINDFKSCILIKVNEEPKGYIALDYPPSTEGKHSDMYKDLIPVAIVDLNGNLEFIFRTEHMERGSEEIIEIITADGTAFCVAKMGSLNVIEDLSPQETRSSILRNKQKKQHFCIKYVDHSLGRSWKQLLMGTSVVFV</sequence>
<comment type="caution">
    <text evidence="1">The sequence shown here is derived from an EMBL/GenBank/DDBJ whole genome shotgun (WGS) entry which is preliminary data.</text>
</comment>
<reference evidence="1 2" key="1">
    <citation type="submission" date="2024-08" db="EMBL/GenBank/DDBJ databases">
        <authorList>
            <person name="Cucini C."/>
            <person name="Frati F."/>
        </authorList>
    </citation>
    <scope>NUCLEOTIDE SEQUENCE [LARGE SCALE GENOMIC DNA]</scope>
</reference>
<dbReference type="Proteomes" id="UP001642540">
    <property type="component" value="Unassembled WGS sequence"/>
</dbReference>
<evidence type="ECO:0000313" key="1">
    <source>
        <dbReference type="EMBL" id="CAL8089403.1"/>
    </source>
</evidence>
<proteinExistence type="predicted"/>
<evidence type="ECO:0008006" key="3">
    <source>
        <dbReference type="Google" id="ProtNLM"/>
    </source>
</evidence>
<gene>
    <name evidence="1" type="ORF">ODALV1_LOCUS7361</name>
</gene>
<protein>
    <recommendedName>
        <fullName evidence="3">Phospholipid scramblase</fullName>
    </recommendedName>
</protein>
<accession>A0ABP1Q511</accession>
<keyword evidence="2" id="KW-1185">Reference proteome</keyword>